<organism evidence="1 2">
    <name type="scientific">Amphibiibacter pelophylacis</name>
    <dbReference type="NCBI Taxonomy" id="1799477"/>
    <lineage>
        <taxon>Bacteria</taxon>
        <taxon>Pseudomonadati</taxon>
        <taxon>Pseudomonadota</taxon>
        <taxon>Betaproteobacteria</taxon>
        <taxon>Burkholderiales</taxon>
        <taxon>Sphaerotilaceae</taxon>
        <taxon>Amphibiibacter</taxon>
    </lineage>
</organism>
<name>A0ACC6P4X9_9BURK</name>
<dbReference type="Proteomes" id="UP001364695">
    <property type="component" value="Unassembled WGS sequence"/>
</dbReference>
<dbReference type="EC" id="3.2.2.23" evidence="1"/>
<keyword evidence="1" id="KW-0326">Glycosidase</keyword>
<protein>
    <submittedName>
        <fullName evidence="1">Bifunctional DNA-formamidopyrimidine glycosylase/DNA-(Apurinic or apyrimidinic site) lyase</fullName>
        <ecNumber evidence="1">3.2.2.23</ecNumber>
        <ecNumber evidence="1">4.2.99.18</ecNumber>
    </submittedName>
</protein>
<comment type="caution">
    <text evidence="1">The sequence shown here is derived from an EMBL/GenBank/DDBJ whole genome shotgun (WGS) entry which is preliminary data.</text>
</comment>
<dbReference type="EC" id="4.2.99.18" evidence="1"/>
<evidence type="ECO:0000313" key="1">
    <source>
        <dbReference type="EMBL" id="MEJ7139232.1"/>
    </source>
</evidence>
<sequence>MPELPEVEATRRSIAGPLKGRRIRAVALGKVLRWPLGCDPADLVGARLGAAQRRGKYIWLPLEDTQVAQDGRLHTRGGLLVHLGMSGALSLLEPRPDWPEGDLAAVQRERGPHVHVALWHDAGVLLYTDPRRFGAWLWSPGLDAPPASTRLAGLGHEPWDEALTPQRLRALWQGKSVAVKSALLSGQAIVGAGNIYACEALFRARIHPATPCGQLTLAQCTRLLFEVRGVLQQALDLGGTTLRNYSDALGQTGEFQFATTVYGREGLPCRVCARPVQRFVQQQRSTFFCAHCQKPYKPKVPR</sequence>
<gene>
    <name evidence="1" type="primary">mutM</name>
    <name evidence="1" type="ORF">RV045_12460</name>
</gene>
<keyword evidence="1" id="KW-0456">Lyase</keyword>
<evidence type="ECO:0000313" key="2">
    <source>
        <dbReference type="Proteomes" id="UP001364695"/>
    </source>
</evidence>
<keyword evidence="1" id="KW-0378">Hydrolase</keyword>
<proteinExistence type="predicted"/>
<keyword evidence="2" id="KW-1185">Reference proteome</keyword>
<accession>A0ACC6P4X9</accession>
<dbReference type="EMBL" id="JAWDIE010000022">
    <property type="protein sequence ID" value="MEJ7139232.1"/>
    <property type="molecule type" value="Genomic_DNA"/>
</dbReference>
<reference evidence="1" key="1">
    <citation type="submission" date="2023-10" db="EMBL/GenBank/DDBJ databases">
        <title>Amphibacter perezi, gen. nov., sp. nov. a novel taxa of the family Comamonadaceae, class Betaproteobacteria isolated from the skin microbiota of Pelophylax perezi from different populations.</title>
        <authorList>
            <person name="Costa S."/>
            <person name="Proenca D.N."/>
            <person name="Lopes I."/>
            <person name="Morais P.V."/>
        </authorList>
    </citation>
    <scope>NUCLEOTIDE SEQUENCE</scope>
    <source>
        <strain evidence="1">SL12-8</strain>
    </source>
</reference>